<keyword evidence="2" id="KW-1185">Reference proteome</keyword>
<dbReference type="SUPFAM" id="SSF53850">
    <property type="entry name" value="Periplasmic binding protein-like II"/>
    <property type="match status" value="1"/>
</dbReference>
<dbReference type="Gene3D" id="3.40.190.10">
    <property type="entry name" value="Periplasmic binding protein-like II"/>
    <property type="match status" value="1"/>
</dbReference>
<dbReference type="EMBL" id="JBCLTR010000003">
    <property type="protein sequence ID" value="MEY8632636.1"/>
    <property type="molecule type" value="Genomic_DNA"/>
</dbReference>
<proteinExistence type="predicted"/>
<name>A0ABV4DDM5_9FIRM</name>
<reference evidence="1 2" key="1">
    <citation type="submission" date="2024-03" db="EMBL/GenBank/DDBJ databases">
        <title>Mouse gut bacterial collection (mGBC) of GemPharmatech.</title>
        <authorList>
            <person name="He Y."/>
            <person name="Dong L."/>
            <person name="Wu D."/>
            <person name="Gao X."/>
            <person name="Lin Z."/>
        </authorList>
    </citation>
    <scope>NUCLEOTIDE SEQUENCE [LARGE SCALE GENOMIC DNA]</scope>
    <source>
        <strain evidence="1 2">32-10</strain>
    </source>
</reference>
<accession>A0ABV4DDM5</accession>
<dbReference type="RefSeq" id="WP_268876101.1">
    <property type="nucleotide sequence ID" value="NZ_BAABXW010000001.1"/>
</dbReference>
<protein>
    <submittedName>
        <fullName evidence="1">Uncharacterized protein</fullName>
    </submittedName>
</protein>
<sequence length="44" mass="4949">MLVVNPHIEMLSVNGVKPSKETIRNGTYPLNVYTYAVTLKSNKK</sequence>
<organism evidence="1 2">
    <name type="scientific">Anaerostipes hominis</name>
    <name type="common">ex Lee et al. 2021</name>
    <dbReference type="NCBI Taxonomy" id="2025494"/>
    <lineage>
        <taxon>Bacteria</taxon>
        <taxon>Bacillati</taxon>
        <taxon>Bacillota</taxon>
        <taxon>Clostridia</taxon>
        <taxon>Lachnospirales</taxon>
        <taxon>Lachnospiraceae</taxon>
        <taxon>Anaerostipes</taxon>
    </lineage>
</organism>
<evidence type="ECO:0000313" key="2">
    <source>
        <dbReference type="Proteomes" id="UP001565219"/>
    </source>
</evidence>
<gene>
    <name evidence="1" type="ORF">AALG99_03665</name>
</gene>
<evidence type="ECO:0000313" key="1">
    <source>
        <dbReference type="EMBL" id="MEY8632636.1"/>
    </source>
</evidence>
<dbReference type="Proteomes" id="UP001565219">
    <property type="component" value="Unassembled WGS sequence"/>
</dbReference>
<comment type="caution">
    <text evidence="1">The sequence shown here is derived from an EMBL/GenBank/DDBJ whole genome shotgun (WGS) entry which is preliminary data.</text>
</comment>